<keyword evidence="4" id="KW-1185">Reference proteome</keyword>
<organism evidence="3 4">
    <name type="scientific">Kribbella antibiotica</name>
    <dbReference type="NCBI Taxonomy" id="190195"/>
    <lineage>
        <taxon>Bacteria</taxon>
        <taxon>Bacillati</taxon>
        <taxon>Actinomycetota</taxon>
        <taxon>Actinomycetes</taxon>
        <taxon>Propionibacteriales</taxon>
        <taxon>Kribbellaceae</taxon>
        <taxon>Kribbella</taxon>
    </lineage>
</organism>
<dbReference type="EMBL" id="SMKX01000035">
    <property type="protein sequence ID" value="TDD59438.1"/>
    <property type="molecule type" value="Genomic_DNA"/>
</dbReference>
<dbReference type="RefSeq" id="WP_132167855.1">
    <property type="nucleotide sequence ID" value="NZ_SMKX01000035.1"/>
</dbReference>
<feature type="compositionally biased region" description="Low complexity" evidence="1">
    <location>
        <begin position="53"/>
        <end position="94"/>
    </location>
</feature>
<dbReference type="Proteomes" id="UP000295124">
    <property type="component" value="Unassembled WGS sequence"/>
</dbReference>
<proteinExistence type="predicted"/>
<accession>A0A4R4ZKZ1</accession>
<feature type="compositionally biased region" description="Pro residues" evidence="1">
    <location>
        <begin position="1"/>
        <end position="11"/>
    </location>
</feature>
<dbReference type="OrthoDB" id="3298677at2"/>
<feature type="transmembrane region" description="Helical" evidence="2">
    <location>
        <begin position="155"/>
        <end position="173"/>
    </location>
</feature>
<protein>
    <submittedName>
        <fullName evidence="3">Toxin-antitoxin system, toxin component</fullName>
    </submittedName>
</protein>
<dbReference type="AlphaFoldDB" id="A0A4R4ZKZ1"/>
<keyword evidence="2" id="KW-0812">Transmembrane</keyword>
<keyword evidence="2" id="KW-0472">Membrane</keyword>
<keyword evidence="2" id="KW-1133">Transmembrane helix</keyword>
<evidence type="ECO:0000313" key="3">
    <source>
        <dbReference type="EMBL" id="TDD59438.1"/>
    </source>
</evidence>
<evidence type="ECO:0000256" key="1">
    <source>
        <dbReference type="SAM" id="MobiDB-lite"/>
    </source>
</evidence>
<name>A0A4R4ZKZ1_9ACTN</name>
<evidence type="ECO:0000256" key="2">
    <source>
        <dbReference type="SAM" id="Phobius"/>
    </source>
</evidence>
<reference evidence="3 4" key="1">
    <citation type="submission" date="2019-03" db="EMBL/GenBank/DDBJ databases">
        <title>Draft genome sequences of novel Actinobacteria.</title>
        <authorList>
            <person name="Sahin N."/>
            <person name="Ay H."/>
            <person name="Saygin H."/>
        </authorList>
    </citation>
    <scope>NUCLEOTIDE SEQUENCE [LARGE SCALE GENOMIC DNA]</scope>
    <source>
        <strain evidence="3 4">JCM 13523</strain>
    </source>
</reference>
<comment type="caution">
    <text evidence="3">The sequence shown here is derived from an EMBL/GenBank/DDBJ whole genome shotgun (WGS) entry which is preliminary data.</text>
</comment>
<evidence type="ECO:0000313" key="4">
    <source>
        <dbReference type="Proteomes" id="UP000295124"/>
    </source>
</evidence>
<feature type="compositionally biased region" description="Low complexity" evidence="1">
    <location>
        <begin position="27"/>
        <end position="46"/>
    </location>
</feature>
<gene>
    <name evidence="3" type="ORF">E1263_14710</name>
</gene>
<sequence length="301" mass="32729">MTTPPQNPPQNPYDAQPGNYGPPPEQFPQYTQPQQGQPQPPQYGQQGPPPGAPQYGAPQYGEQQAPYGQQQPGPYQQPYAQQGQQLPQQEQYPQQVQYQPGTCRFCGGFPAVDATVRGHQGMLIVMRWLKLTGPFCKTCGTATVRDMTAKTMVQGWWGIGSAIVTPFVMLSNLGPAQKFKQLPEPQPGQRQPMDPGKPLFNRPQALMLVLPIAIIAAIVIGNITTTSTSEATVGSCVVNNGSNSDPDVKVVDCSSSEAQYRVVGKLTGTTDDSGCEQFPGFEASYTKKERYTRYTLCLGAK</sequence>
<feature type="region of interest" description="Disordered" evidence="1">
    <location>
        <begin position="1"/>
        <end position="94"/>
    </location>
</feature>
<feature type="transmembrane region" description="Helical" evidence="2">
    <location>
        <begin position="205"/>
        <end position="223"/>
    </location>
</feature>